<evidence type="ECO:0000313" key="1">
    <source>
        <dbReference type="EMBL" id="KND95881.1"/>
    </source>
</evidence>
<dbReference type="AlphaFoldDB" id="A0A0L0NP08"/>
<dbReference type="VEuPathDB" id="FungiDB:QG37_07835"/>
<sequence length="72" mass="8542">MAKLLKNRSSTWLALFFPISSSLNQPGNKIFMGLKYFFFFFNIDNLRDMYNIFDLESTFRFHISSIMVVKCV</sequence>
<accession>A0A0L0NP08</accession>
<dbReference type="Proteomes" id="UP000037122">
    <property type="component" value="Unassembled WGS sequence"/>
</dbReference>
<proteinExistence type="predicted"/>
<evidence type="ECO:0000313" key="2">
    <source>
        <dbReference type="Proteomes" id="UP000037122"/>
    </source>
</evidence>
<reference evidence="2" key="1">
    <citation type="journal article" date="2015" name="BMC Genomics">
        <title>Draft genome of a commonly misdiagnosed multidrug resistant pathogen Candida auris.</title>
        <authorList>
            <person name="Chatterjee S."/>
            <person name="Alampalli S.V."/>
            <person name="Nageshan R.K."/>
            <person name="Chettiar S.T."/>
            <person name="Joshi S."/>
            <person name="Tatu U.S."/>
        </authorList>
    </citation>
    <scope>NUCLEOTIDE SEQUENCE [LARGE SCALE GENOMIC DNA]</scope>
    <source>
        <strain evidence="2">6684</strain>
    </source>
</reference>
<dbReference type="EMBL" id="LGST01000064">
    <property type="protein sequence ID" value="KND95881.1"/>
    <property type="molecule type" value="Genomic_DNA"/>
</dbReference>
<protein>
    <submittedName>
        <fullName evidence="1">Uncharacterized protein</fullName>
    </submittedName>
</protein>
<gene>
    <name evidence="1" type="ORF">QG37_07835</name>
</gene>
<comment type="caution">
    <text evidence="1">The sequence shown here is derived from an EMBL/GenBank/DDBJ whole genome shotgun (WGS) entry which is preliminary data.</text>
</comment>
<organism evidence="1 2">
    <name type="scientific">Candidozyma auris</name>
    <name type="common">Yeast</name>
    <name type="synonym">Candida auris</name>
    <dbReference type="NCBI Taxonomy" id="498019"/>
    <lineage>
        <taxon>Eukaryota</taxon>
        <taxon>Fungi</taxon>
        <taxon>Dikarya</taxon>
        <taxon>Ascomycota</taxon>
        <taxon>Saccharomycotina</taxon>
        <taxon>Pichiomycetes</taxon>
        <taxon>Metschnikowiaceae</taxon>
        <taxon>Candidozyma</taxon>
    </lineage>
</organism>
<name>A0A0L0NP08_CANAR</name>